<dbReference type="AlphaFoldDB" id="A0A7K4SFV6"/>
<evidence type="ECO:0000256" key="8">
    <source>
        <dbReference type="PIRSR" id="PIRSR605468-51"/>
    </source>
</evidence>
<protein>
    <recommendedName>
        <fullName evidence="9">Avidin</fullName>
    </recommendedName>
</protein>
<comment type="function">
    <text evidence="9">Forms a strong non-covalent specific complex with biotin.</text>
</comment>
<evidence type="ECO:0000256" key="7">
    <source>
        <dbReference type="ARBA" id="ARBA00023267"/>
    </source>
</evidence>
<accession>A0A7K4SFV6</accession>
<dbReference type="EMBL" id="VYZG01003977">
    <property type="protein sequence ID" value="NWQ83912.1"/>
    <property type="molecule type" value="Genomic_DNA"/>
</dbReference>
<comment type="similarity">
    <text evidence="2 9">Belongs to the avidin/streptavidin family.</text>
</comment>
<sequence length="118" mass="13323">GPGTVPGPQCDLQGLWMNEMDSNTTFSALAVARIWFVSYHTVVATKKQILLPLQGAQNHSGDKGQPTFGFTVHWQFSDSTTAFVDQCFVNRQGKETLKSTWFLREEIPFSRDPWEATR</sequence>
<feature type="non-terminal residue" evidence="10">
    <location>
        <position position="1"/>
    </location>
</feature>
<dbReference type="GO" id="GO:0005576">
    <property type="term" value="C:extracellular region"/>
    <property type="evidence" value="ECO:0007669"/>
    <property type="project" value="UniProtKB-SubCell"/>
</dbReference>
<keyword evidence="11" id="KW-1185">Reference proteome</keyword>
<feature type="non-terminal residue" evidence="10">
    <location>
        <position position="118"/>
    </location>
</feature>
<dbReference type="PANTHER" id="PTHR34399">
    <property type="entry name" value="AVIDIN-RELATED"/>
    <property type="match status" value="1"/>
</dbReference>
<feature type="disulfide bond" evidence="8">
    <location>
        <begin position="10"/>
        <end position="87"/>
    </location>
</feature>
<gene>
    <name evidence="10" type="primary">Avd_1</name>
    <name evidence="10" type="ORF">COLPIC_R07516</name>
</gene>
<dbReference type="PANTHER" id="PTHR34399:SF3">
    <property type="entry name" value="AVID PROTEIN-RELATED"/>
    <property type="match status" value="1"/>
</dbReference>
<keyword evidence="3 9" id="KW-0964">Secreted</keyword>
<dbReference type="OrthoDB" id="9423317at2759"/>
<comment type="subcellular location">
    <subcellularLocation>
        <location evidence="1 9">Secreted</location>
    </subcellularLocation>
</comment>
<dbReference type="InterPro" id="IPR005468">
    <property type="entry name" value="Avidin/str"/>
</dbReference>
<dbReference type="Proteomes" id="UP000530263">
    <property type="component" value="Unassembled WGS sequence"/>
</dbReference>
<dbReference type="Pfam" id="PF01382">
    <property type="entry name" value="Avidin"/>
    <property type="match status" value="1"/>
</dbReference>
<dbReference type="InterPro" id="IPR036896">
    <property type="entry name" value="Avidin-like_sf"/>
</dbReference>
<dbReference type="PRINTS" id="PR00709">
    <property type="entry name" value="AVIDIN"/>
</dbReference>
<dbReference type="PROSITE" id="PS51326">
    <property type="entry name" value="AVIDIN_2"/>
    <property type="match status" value="1"/>
</dbReference>
<evidence type="ECO:0000256" key="4">
    <source>
        <dbReference type="ARBA" id="ARBA00022729"/>
    </source>
</evidence>
<comment type="subunit">
    <text evidence="9">Homotetramer.</text>
</comment>
<dbReference type="Gene3D" id="2.40.128.30">
    <property type="entry name" value="Avidin-like"/>
    <property type="match status" value="1"/>
</dbReference>
<keyword evidence="5 8" id="KW-1015">Disulfide bond</keyword>
<evidence type="ECO:0000256" key="3">
    <source>
        <dbReference type="ARBA" id="ARBA00022525"/>
    </source>
</evidence>
<evidence type="ECO:0000256" key="2">
    <source>
        <dbReference type="ARBA" id="ARBA00006297"/>
    </source>
</evidence>
<dbReference type="SUPFAM" id="SSF50876">
    <property type="entry name" value="Avidin/streptavidin"/>
    <property type="match status" value="1"/>
</dbReference>
<evidence type="ECO:0000256" key="6">
    <source>
        <dbReference type="ARBA" id="ARBA00023180"/>
    </source>
</evidence>
<organism evidence="10 11">
    <name type="scientific">Columbina picui</name>
    <name type="common">Picui ground-dove</name>
    <dbReference type="NCBI Taxonomy" id="115618"/>
    <lineage>
        <taxon>Eukaryota</taxon>
        <taxon>Metazoa</taxon>
        <taxon>Chordata</taxon>
        <taxon>Craniata</taxon>
        <taxon>Vertebrata</taxon>
        <taxon>Euteleostomi</taxon>
        <taxon>Archelosauria</taxon>
        <taxon>Archosauria</taxon>
        <taxon>Dinosauria</taxon>
        <taxon>Saurischia</taxon>
        <taxon>Theropoda</taxon>
        <taxon>Coelurosauria</taxon>
        <taxon>Aves</taxon>
        <taxon>Neognathae</taxon>
        <taxon>Neoaves</taxon>
        <taxon>Columbimorphae</taxon>
        <taxon>Columbiformes</taxon>
        <taxon>Columbidae</taxon>
        <taxon>Columbina</taxon>
    </lineage>
</organism>
<name>A0A7K4SFV6_COLPI</name>
<dbReference type="InterPro" id="IPR005469">
    <property type="entry name" value="Avidin"/>
</dbReference>
<dbReference type="GO" id="GO:0009374">
    <property type="term" value="F:biotin binding"/>
    <property type="evidence" value="ECO:0007669"/>
    <property type="project" value="UniProtKB-UniRule"/>
</dbReference>
<evidence type="ECO:0000313" key="11">
    <source>
        <dbReference type="Proteomes" id="UP000530263"/>
    </source>
</evidence>
<dbReference type="InterPro" id="IPR051764">
    <property type="entry name" value="Avidin/Streptavidin-rel"/>
</dbReference>
<proteinExistence type="inferred from homology"/>
<evidence type="ECO:0000313" key="10">
    <source>
        <dbReference type="EMBL" id="NWQ83912.1"/>
    </source>
</evidence>
<evidence type="ECO:0000256" key="1">
    <source>
        <dbReference type="ARBA" id="ARBA00004613"/>
    </source>
</evidence>
<evidence type="ECO:0000256" key="9">
    <source>
        <dbReference type="RuleBase" id="RU369114"/>
    </source>
</evidence>
<keyword evidence="6 9" id="KW-0325">Glycoprotein</keyword>
<keyword evidence="7 9" id="KW-0092">Biotin</keyword>
<keyword evidence="4 9" id="KW-0732">Signal</keyword>
<evidence type="ECO:0000256" key="5">
    <source>
        <dbReference type="ARBA" id="ARBA00023157"/>
    </source>
</evidence>
<comment type="caution">
    <text evidence="10">The sequence shown here is derived from an EMBL/GenBank/DDBJ whole genome shotgun (WGS) entry which is preliminary data.</text>
</comment>
<reference evidence="10 11" key="1">
    <citation type="submission" date="2019-09" db="EMBL/GenBank/DDBJ databases">
        <title>Bird 10,000 Genomes (B10K) Project - Family phase.</title>
        <authorList>
            <person name="Zhang G."/>
        </authorList>
    </citation>
    <scope>NUCLEOTIDE SEQUENCE [LARGE SCALE GENOMIC DNA]</scope>
    <source>
        <strain evidence="10">B10K-DU-021-26</strain>
        <tissue evidence="10">Mixed tissue sample</tissue>
    </source>
</reference>